<dbReference type="SUPFAM" id="SSF88946">
    <property type="entry name" value="Sigma2 domain of RNA polymerase sigma factors"/>
    <property type="match status" value="1"/>
</dbReference>
<dbReference type="GO" id="GO:0006352">
    <property type="term" value="P:DNA-templated transcription initiation"/>
    <property type="evidence" value="ECO:0007669"/>
    <property type="project" value="InterPro"/>
</dbReference>
<evidence type="ECO:0000256" key="1">
    <source>
        <dbReference type="ARBA" id="ARBA00010641"/>
    </source>
</evidence>
<dbReference type="SUPFAM" id="SSF88659">
    <property type="entry name" value="Sigma3 and sigma4 domains of RNA polymerase sigma factors"/>
    <property type="match status" value="1"/>
</dbReference>
<dbReference type="Gene3D" id="1.10.1740.10">
    <property type="match status" value="1"/>
</dbReference>
<keyword evidence="4" id="KW-0238">DNA-binding</keyword>
<gene>
    <name evidence="7" type="ORF">US86_C0002G0042</name>
</gene>
<name>A0A0G0JV16_9BACT</name>
<evidence type="ECO:0000256" key="3">
    <source>
        <dbReference type="ARBA" id="ARBA00023082"/>
    </source>
</evidence>
<dbReference type="InterPro" id="IPR013324">
    <property type="entry name" value="RNA_pol_sigma_r3/r4-like"/>
</dbReference>
<dbReference type="PANTHER" id="PTHR43133:SF8">
    <property type="entry name" value="RNA POLYMERASE SIGMA FACTOR HI_1459-RELATED"/>
    <property type="match status" value="1"/>
</dbReference>
<dbReference type="InterPro" id="IPR007630">
    <property type="entry name" value="RNA_pol_sigma70_r4"/>
</dbReference>
<protein>
    <submittedName>
        <fullName evidence="7">RNA polymerase, sigma-24 subunit, ECF subfamily</fullName>
    </submittedName>
</protein>
<evidence type="ECO:0000256" key="2">
    <source>
        <dbReference type="ARBA" id="ARBA00023015"/>
    </source>
</evidence>
<dbReference type="Pfam" id="PF04545">
    <property type="entry name" value="Sigma70_r4"/>
    <property type="match status" value="1"/>
</dbReference>
<reference evidence="7 8" key="1">
    <citation type="journal article" date="2015" name="Nature">
        <title>rRNA introns, odd ribosomes, and small enigmatic genomes across a large radiation of phyla.</title>
        <authorList>
            <person name="Brown C.T."/>
            <person name="Hug L.A."/>
            <person name="Thomas B.C."/>
            <person name="Sharon I."/>
            <person name="Castelle C.J."/>
            <person name="Singh A."/>
            <person name="Wilkins M.J."/>
            <person name="Williams K.H."/>
            <person name="Banfield J.F."/>
        </authorList>
    </citation>
    <scope>NUCLEOTIDE SEQUENCE [LARGE SCALE GENOMIC DNA]</scope>
</reference>
<keyword evidence="3" id="KW-0731">Sigma factor</keyword>
<sequence length="230" mass="26527">MVIEGGRLSEMSGGQKPRTEFDPYRGFQEFLFGLRQRRPEAVGVFIGLYGELIRRKISGFSQEDSGVAQDIESSYWEKLYSNFPRLDPTQTHPSRLRSWSMYVLRSSAIDNHRKNIARREDFRGLNPHLSYVSGDSYIEDNESAPARERRYHPSAEDEYFERRKKEQLWALVEGLTNPRQREVIRLLYGEGLTHLEAASKLGIPLGTVKSADRYAKATLKEAARSVFEFS</sequence>
<dbReference type="InterPro" id="IPR036388">
    <property type="entry name" value="WH-like_DNA-bd_sf"/>
</dbReference>
<evidence type="ECO:0000256" key="4">
    <source>
        <dbReference type="ARBA" id="ARBA00023125"/>
    </source>
</evidence>
<evidence type="ECO:0000259" key="6">
    <source>
        <dbReference type="Pfam" id="PF04545"/>
    </source>
</evidence>
<proteinExistence type="inferred from homology"/>
<dbReference type="GO" id="GO:0016987">
    <property type="term" value="F:sigma factor activity"/>
    <property type="evidence" value="ECO:0007669"/>
    <property type="project" value="UniProtKB-KW"/>
</dbReference>
<organism evidence="7 8">
    <name type="scientific">Candidatus Daviesbacteria bacterium GW2011_GWA2_38_24</name>
    <dbReference type="NCBI Taxonomy" id="1618422"/>
    <lineage>
        <taxon>Bacteria</taxon>
        <taxon>Candidatus Daviesiibacteriota</taxon>
    </lineage>
</organism>
<comment type="similarity">
    <text evidence="1">Belongs to the sigma-70 factor family. ECF subfamily.</text>
</comment>
<dbReference type="AlphaFoldDB" id="A0A0G0JV16"/>
<dbReference type="EMBL" id="LBUP01000002">
    <property type="protein sequence ID" value="KKQ66925.1"/>
    <property type="molecule type" value="Genomic_DNA"/>
</dbReference>
<dbReference type="PANTHER" id="PTHR43133">
    <property type="entry name" value="RNA POLYMERASE ECF-TYPE SIGMA FACTO"/>
    <property type="match status" value="1"/>
</dbReference>
<dbReference type="CDD" id="cd06171">
    <property type="entry name" value="Sigma70_r4"/>
    <property type="match status" value="1"/>
</dbReference>
<evidence type="ECO:0000256" key="5">
    <source>
        <dbReference type="ARBA" id="ARBA00023163"/>
    </source>
</evidence>
<dbReference type="GO" id="GO:0003677">
    <property type="term" value="F:DNA binding"/>
    <property type="evidence" value="ECO:0007669"/>
    <property type="project" value="UniProtKB-KW"/>
</dbReference>
<evidence type="ECO:0000313" key="8">
    <source>
        <dbReference type="Proteomes" id="UP000034235"/>
    </source>
</evidence>
<evidence type="ECO:0000313" key="7">
    <source>
        <dbReference type="EMBL" id="KKQ66925.1"/>
    </source>
</evidence>
<dbReference type="InterPro" id="IPR013325">
    <property type="entry name" value="RNA_pol_sigma_r2"/>
</dbReference>
<dbReference type="NCBIfam" id="TIGR02937">
    <property type="entry name" value="sigma70-ECF"/>
    <property type="match status" value="1"/>
</dbReference>
<accession>A0A0G0JV16</accession>
<keyword evidence="2" id="KW-0805">Transcription regulation</keyword>
<dbReference type="Gene3D" id="1.10.10.10">
    <property type="entry name" value="Winged helix-like DNA-binding domain superfamily/Winged helix DNA-binding domain"/>
    <property type="match status" value="1"/>
</dbReference>
<dbReference type="Proteomes" id="UP000034235">
    <property type="component" value="Unassembled WGS sequence"/>
</dbReference>
<dbReference type="InterPro" id="IPR039425">
    <property type="entry name" value="RNA_pol_sigma-70-like"/>
</dbReference>
<keyword evidence="5" id="KW-0804">Transcription</keyword>
<dbReference type="InterPro" id="IPR014284">
    <property type="entry name" value="RNA_pol_sigma-70_dom"/>
</dbReference>
<comment type="caution">
    <text evidence="7">The sequence shown here is derived from an EMBL/GenBank/DDBJ whole genome shotgun (WGS) entry which is preliminary data.</text>
</comment>
<feature type="domain" description="RNA polymerase sigma-70 region 4" evidence="6">
    <location>
        <begin position="177"/>
        <end position="220"/>
    </location>
</feature>